<protein>
    <submittedName>
        <fullName evidence="2">GyrI-like domain-containing protein</fullName>
    </submittedName>
</protein>
<name>A0A9D1TI84_9FIRM</name>
<organism evidence="2 3">
    <name type="scientific">Candidatus Butyricicoccus avistercoris</name>
    <dbReference type="NCBI Taxonomy" id="2838518"/>
    <lineage>
        <taxon>Bacteria</taxon>
        <taxon>Bacillati</taxon>
        <taxon>Bacillota</taxon>
        <taxon>Clostridia</taxon>
        <taxon>Eubacteriales</taxon>
        <taxon>Butyricicoccaceae</taxon>
        <taxon>Butyricicoccus</taxon>
    </lineage>
</organism>
<dbReference type="PANTHER" id="PTHR36444:SF2">
    <property type="entry name" value="TRANSCRIPTIONAL REGULATOR PROTEIN YOBU-RELATED"/>
    <property type="match status" value="1"/>
</dbReference>
<accession>A0A9D1TI84</accession>
<feature type="domain" description="AraC effector-binding" evidence="1">
    <location>
        <begin position="1"/>
        <end position="148"/>
    </location>
</feature>
<dbReference type="Proteomes" id="UP000886808">
    <property type="component" value="Unassembled WGS sequence"/>
</dbReference>
<evidence type="ECO:0000313" key="3">
    <source>
        <dbReference type="Proteomes" id="UP000886808"/>
    </source>
</evidence>
<dbReference type="InterPro" id="IPR053182">
    <property type="entry name" value="YobU-like_regulator"/>
</dbReference>
<proteinExistence type="predicted"/>
<dbReference type="Gene3D" id="3.20.80.10">
    <property type="entry name" value="Regulatory factor, effector binding domain"/>
    <property type="match status" value="1"/>
</dbReference>
<sequence length="149" mass="17125">MKYEIVNLEEKFVVGISARTNNNSADMSNIITGLWTSFFKDGIYQSIQNKVNHKTLGVYTEYENNENDDYTVMVGCEVSCESKELTCVKIPAGKYAKFIAKGDVHLAVAEVWQEVWKMNLNRSFVCDFEEYQNEDVENAEIHIYIGLKE</sequence>
<dbReference type="PANTHER" id="PTHR36444">
    <property type="entry name" value="TRANSCRIPTIONAL REGULATOR PROTEIN YOBU-RELATED"/>
    <property type="match status" value="1"/>
</dbReference>
<dbReference type="InterPro" id="IPR029441">
    <property type="entry name" value="Cass2"/>
</dbReference>
<dbReference type="Pfam" id="PF14526">
    <property type="entry name" value="Cass2"/>
    <property type="match status" value="1"/>
</dbReference>
<dbReference type="EMBL" id="DXIE01000038">
    <property type="protein sequence ID" value="HIV62593.1"/>
    <property type="molecule type" value="Genomic_DNA"/>
</dbReference>
<gene>
    <name evidence="2" type="ORF">H9746_07115</name>
</gene>
<dbReference type="InterPro" id="IPR011256">
    <property type="entry name" value="Reg_factor_effector_dom_sf"/>
</dbReference>
<evidence type="ECO:0000259" key="1">
    <source>
        <dbReference type="SMART" id="SM00871"/>
    </source>
</evidence>
<dbReference type="SMART" id="SM00871">
    <property type="entry name" value="AraC_E_bind"/>
    <property type="match status" value="1"/>
</dbReference>
<evidence type="ECO:0000313" key="2">
    <source>
        <dbReference type="EMBL" id="HIV62593.1"/>
    </source>
</evidence>
<dbReference type="AlphaFoldDB" id="A0A9D1TI84"/>
<dbReference type="InterPro" id="IPR010499">
    <property type="entry name" value="AraC_E-bd"/>
</dbReference>
<reference evidence="2" key="2">
    <citation type="submission" date="2021-04" db="EMBL/GenBank/DDBJ databases">
        <authorList>
            <person name="Gilroy R."/>
        </authorList>
    </citation>
    <scope>NUCLEOTIDE SEQUENCE</scope>
    <source>
        <strain evidence="2">CHK193-4272</strain>
    </source>
</reference>
<comment type="caution">
    <text evidence="2">The sequence shown here is derived from an EMBL/GenBank/DDBJ whole genome shotgun (WGS) entry which is preliminary data.</text>
</comment>
<dbReference type="SUPFAM" id="SSF55136">
    <property type="entry name" value="Probable bacterial effector-binding domain"/>
    <property type="match status" value="1"/>
</dbReference>
<reference evidence="2" key="1">
    <citation type="journal article" date="2021" name="PeerJ">
        <title>Extensive microbial diversity within the chicken gut microbiome revealed by metagenomics and culture.</title>
        <authorList>
            <person name="Gilroy R."/>
            <person name="Ravi A."/>
            <person name="Getino M."/>
            <person name="Pursley I."/>
            <person name="Horton D.L."/>
            <person name="Alikhan N.F."/>
            <person name="Baker D."/>
            <person name="Gharbi K."/>
            <person name="Hall N."/>
            <person name="Watson M."/>
            <person name="Adriaenssens E.M."/>
            <person name="Foster-Nyarko E."/>
            <person name="Jarju S."/>
            <person name="Secka A."/>
            <person name="Antonio M."/>
            <person name="Oren A."/>
            <person name="Chaudhuri R.R."/>
            <person name="La Ragione R."/>
            <person name="Hildebrand F."/>
            <person name="Pallen M.J."/>
        </authorList>
    </citation>
    <scope>NUCLEOTIDE SEQUENCE</scope>
    <source>
        <strain evidence="2">CHK193-4272</strain>
    </source>
</reference>